<comment type="cofactor">
    <cofactor evidence="1">
        <name>FMN</name>
        <dbReference type="ChEBI" id="CHEBI:58210"/>
    </cofactor>
</comment>
<keyword evidence="9" id="KW-0112">Calmodulin-binding</keyword>
<organism evidence="13 14">
    <name type="scientific">Artemia franciscana</name>
    <name type="common">Brine shrimp</name>
    <name type="synonym">Artemia sanfranciscana</name>
    <dbReference type="NCBI Taxonomy" id="6661"/>
    <lineage>
        <taxon>Eukaryota</taxon>
        <taxon>Metazoa</taxon>
        <taxon>Ecdysozoa</taxon>
        <taxon>Arthropoda</taxon>
        <taxon>Crustacea</taxon>
        <taxon>Branchiopoda</taxon>
        <taxon>Anostraca</taxon>
        <taxon>Artemiidae</taxon>
        <taxon>Artemia</taxon>
    </lineage>
</organism>
<comment type="similarity">
    <text evidence="3">Belongs to the NOS family.</text>
</comment>
<keyword evidence="10" id="KW-0560">Oxidoreductase</keyword>
<evidence type="ECO:0000256" key="4">
    <source>
        <dbReference type="ARBA" id="ARBA00012989"/>
    </source>
</evidence>
<keyword evidence="8" id="KW-0521">NADP</keyword>
<dbReference type="EMBL" id="JAVRJZ010000019">
    <property type="protein sequence ID" value="KAK2707267.1"/>
    <property type="molecule type" value="Genomic_DNA"/>
</dbReference>
<dbReference type="PANTHER" id="PTHR43410">
    <property type="entry name" value="NITRIC OXIDE SYNTHASE OXYGENASE"/>
    <property type="match status" value="1"/>
</dbReference>
<name>A0AA88HKS2_ARTSF</name>
<evidence type="ECO:0000256" key="5">
    <source>
        <dbReference type="ARBA" id="ARBA00022617"/>
    </source>
</evidence>
<keyword evidence="7" id="KW-0479">Metal-binding</keyword>
<evidence type="ECO:0000256" key="9">
    <source>
        <dbReference type="ARBA" id="ARBA00022860"/>
    </source>
</evidence>
<evidence type="ECO:0000256" key="11">
    <source>
        <dbReference type="ARBA" id="ARBA00023004"/>
    </source>
</evidence>
<evidence type="ECO:0000313" key="13">
    <source>
        <dbReference type="EMBL" id="KAK2707267.1"/>
    </source>
</evidence>
<keyword evidence="11" id="KW-0408">Iron</keyword>
<feature type="non-terminal residue" evidence="13">
    <location>
        <position position="167"/>
    </location>
</feature>
<comment type="cofactor">
    <cofactor evidence="2">
        <name>heme b</name>
        <dbReference type="ChEBI" id="CHEBI:60344"/>
    </cofactor>
</comment>
<protein>
    <recommendedName>
        <fullName evidence="4">nitric-oxide synthase (NADPH)</fullName>
        <ecNumber evidence="4">1.14.13.39</ecNumber>
    </recommendedName>
</protein>
<dbReference type="AlphaFoldDB" id="A0AA88HKS2"/>
<dbReference type="InterPro" id="IPR001433">
    <property type="entry name" value="OxRdtase_FAD/NAD-bd"/>
</dbReference>
<sequence>GTGIAPFRSFWMHRAELMKVEQHLGPAIFFGGYRTPELNLYRNEKQKYHRILELPPVNFSRFSREVVIEKDAVGDQMARRLYEYLNIHGGHIYVCGEFYMANDVKSFAVSLFQKYGNINEDEAASAVENLINSGRYHETIFGITVGARKTNLDYKRKARLMKDYSFR</sequence>
<evidence type="ECO:0000256" key="1">
    <source>
        <dbReference type="ARBA" id="ARBA00001917"/>
    </source>
</evidence>
<dbReference type="GO" id="GO:0046872">
    <property type="term" value="F:metal ion binding"/>
    <property type="evidence" value="ECO:0007669"/>
    <property type="project" value="UniProtKB-KW"/>
</dbReference>
<dbReference type="GO" id="GO:0004517">
    <property type="term" value="F:nitric-oxide synthase activity"/>
    <property type="evidence" value="ECO:0007669"/>
    <property type="project" value="UniProtKB-EC"/>
</dbReference>
<reference evidence="13" key="1">
    <citation type="submission" date="2023-07" db="EMBL/GenBank/DDBJ databases">
        <title>Chromosome-level genome assembly of Artemia franciscana.</title>
        <authorList>
            <person name="Jo E."/>
        </authorList>
    </citation>
    <scope>NUCLEOTIDE SEQUENCE</scope>
    <source>
        <tissue evidence="13">Whole body</tissue>
    </source>
</reference>
<dbReference type="InterPro" id="IPR039261">
    <property type="entry name" value="FNR_nucleotide-bd"/>
</dbReference>
<dbReference type="SUPFAM" id="SSF52343">
    <property type="entry name" value="Ferredoxin reductase-like, C-terminal NADP-linked domain"/>
    <property type="match status" value="1"/>
</dbReference>
<evidence type="ECO:0000256" key="3">
    <source>
        <dbReference type="ARBA" id="ARBA00006267"/>
    </source>
</evidence>
<feature type="domain" description="Oxidoreductase FAD/NAD(P)-binding" evidence="12">
    <location>
        <begin position="1"/>
        <end position="105"/>
    </location>
</feature>
<dbReference type="EC" id="1.14.13.39" evidence="4"/>
<dbReference type="GO" id="GO:0005516">
    <property type="term" value="F:calmodulin binding"/>
    <property type="evidence" value="ECO:0007669"/>
    <property type="project" value="UniProtKB-KW"/>
</dbReference>
<proteinExistence type="inferred from homology"/>
<dbReference type="GO" id="GO:0006809">
    <property type="term" value="P:nitric oxide biosynthetic process"/>
    <property type="evidence" value="ECO:0007669"/>
    <property type="project" value="TreeGrafter"/>
</dbReference>
<dbReference type="InterPro" id="IPR050607">
    <property type="entry name" value="NOS"/>
</dbReference>
<evidence type="ECO:0000256" key="8">
    <source>
        <dbReference type="ARBA" id="ARBA00022857"/>
    </source>
</evidence>
<comment type="caution">
    <text evidence="13">The sequence shown here is derived from an EMBL/GenBank/DDBJ whole genome shotgun (WGS) entry which is preliminary data.</text>
</comment>
<evidence type="ECO:0000256" key="2">
    <source>
        <dbReference type="ARBA" id="ARBA00001970"/>
    </source>
</evidence>
<evidence type="ECO:0000256" key="7">
    <source>
        <dbReference type="ARBA" id="ARBA00022723"/>
    </source>
</evidence>
<evidence type="ECO:0000256" key="10">
    <source>
        <dbReference type="ARBA" id="ARBA00023002"/>
    </source>
</evidence>
<evidence type="ECO:0000259" key="12">
    <source>
        <dbReference type="Pfam" id="PF00175"/>
    </source>
</evidence>
<gene>
    <name evidence="13" type="ORF">QYM36_015078</name>
</gene>
<dbReference type="Pfam" id="PF00175">
    <property type="entry name" value="NAD_binding_1"/>
    <property type="match status" value="1"/>
</dbReference>
<keyword evidence="5" id="KW-0349">Heme</keyword>
<dbReference type="Gene3D" id="3.40.50.80">
    <property type="entry name" value="Nucleotide-binding domain of ferredoxin-NADP reductase (FNR) module"/>
    <property type="match status" value="1"/>
</dbReference>
<dbReference type="PANTHER" id="PTHR43410:SF1">
    <property type="entry name" value="NITRIC OXIDE SYNTHASE"/>
    <property type="match status" value="1"/>
</dbReference>
<accession>A0AA88HKS2</accession>
<keyword evidence="14" id="KW-1185">Reference proteome</keyword>
<evidence type="ECO:0000313" key="14">
    <source>
        <dbReference type="Proteomes" id="UP001187531"/>
    </source>
</evidence>
<keyword evidence="6" id="KW-0285">Flavoprotein</keyword>
<dbReference type="Proteomes" id="UP001187531">
    <property type="component" value="Unassembled WGS sequence"/>
</dbReference>
<keyword evidence="6" id="KW-0288">FMN</keyword>
<evidence type="ECO:0000256" key="6">
    <source>
        <dbReference type="ARBA" id="ARBA00022643"/>
    </source>
</evidence>